<feature type="compositionally biased region" description="Polar residues" evidence="3">
    <location>
        <begin position="2600"/>
        <end position="2609"/>
    </location>
</feature>
<feature type="compositionally biased region" description="Polar residues" evidence="3">
    <location>
        <begin position="787"/>
        <end position="799"/>
    </location>
</feature>
<feature type="region of interest" description="Disordered" evidence="3">
    <location>
        <begin position="514"/>
        <end position="541"/>
    </location>
</feature>
<feature type="region of interest" description="Disordered" evidence="3">
    <location>
        <begin position="2172"/>
        <end position="2214"/>
    </location>
</feature>
<dbReference type="SUPFAM" id="SSF49562">
    <property type="entry name" value="C2 domain (Calcium/lipid-binding domain, CaLB)"/>
    <property type="match status" value="1"/>
</dbReference>
<feature type="compositionally biased region" description="Basic and acidic residues" evidence="3">
    <location>
        <begin position="514"/>
        <end position="525"/>
    </location>
</feature>
<dbReference type="Gene3D" id="3.30.60.20">
    <property type="match status" value="1"/>
</dbReference>
<dbReference type="EMBL" id="JARAKH010000004">
    <property type="protein sequence ID" value="KAK8404487.1"/>
    <property type="molecule type" value="Genomic_DNA"/>
</dbReference>
<dbReference type="PROSITE" id="PS50081">
    <property type="entry name" value="ZF_DAG_PE_2"/>
    <property type="match status" value="1"/>
</dbReference>
<evidence type="ECO:0000259" key="5">
    <source>
        <dbReference type="PROSITE" id="PS50004"/>
    </source>
</evidence>
<dbReference type="Proteomes" id="UP001487740">
    <property type="component" value="Unassembled WGS sequence"/>
</dbReference>
<dbReference type="Gene3D" id="2.60.40.150">
    <property type="entry name" value="C2 domain"/>
    <property type="match status" value="1"/>
</dbReference>
<feature type="domain" description="C2" evidence="5">
    <location>
        <begin position="2794"/>
        <end position="2914"/>
    </location>
</feature>
<dbReference type="SMART" id="SM00239">
    <property type="entry name" value="C2"/>
    <property type="match status" value="1"/>
</dbReference>
<feature type="compositionally biased region" description="Basic and acidic residues" evidence="3">
    <location>
        <begin position="996"/>
        <end position="1020"/>
    </location>
</feature>
<keyword evidence="8" id="KW-1185">Reference proteome</keyword>
<dbReference type="PROSITE" id="PS50004">
    <property type="entry name" value="C2"/>
    <property type="match status" value="1"/>
</dbReference>
<feature type="region of interest" description="Disordered" evidence="3">
    <location>
        <begin position="1057"/>
        <end position="1475"/>
    </location>
</feature>
<feature type="region of interest" description="Disordered" evidence="3">
    <location>
        <begin position="2633"/>
        <end position="2727"/>
    </location>
</feature>
<name>A0AAW0UWH9_SCYPA</name>
<dbReference type="CDD" id="cd08678">
    <property type="entry name" value="C2_C21orf25-like"/>
    <property type="match status" value="1"/>
</dbReference>
<feature type="compositionally biased region" description="Acidic residues" evidence="3">
    <location>
        <begin position="1585"/>
        <end position="1594"/>
    </location>
</feature>
<feature type="compositionally biased region" description="Basic and acidic residues" evidence="3">
    <location>
        <begin position="1459"/>
        <end position="1470"/>
    </location>
</feature>
<keyword evidence="4" id="KW-0812">Transmembrane</keyword>
<feature type="compositionally biased region" description="Basic and acidic residues" evidence="3">
    <location>
        <begin position="1370"/>
        <end position="1381"/>
    </location>
</feature>
<dbReference type="InterPro" id="IPR002219">
    <property type="entry name" value="PKC_DAG/PE"/>
</dbReference>
<feature type="compositionally biased region" description="Low complexity" evidence="3">
    <location>
        <begin position="3092"/>
        <end position="3125"/>
    </location>
</feature>
<feature type="region of interest" description="Disordered" evidence="3">
    <location>
        <begin position="433"/>
        <end position="468"/>
    </location>
</feature>
<feature type="compositionally biased region" description="Acidic residues" evidence="3">
    <location>
        <begin position="927"/>
        <end position="952"/>
    </location>
</feature>
<feature type="compositionally biased region" description="Basic and acidic residues" evidence="3">
    <location>
        <begin position="119"/>
        <end position="137"/>
    </location>
</feature>
<feature type="compositionally biased region" description="Basic and acidic residues" evidence="3">
    <location>
        <begin position="811"/>
        <end position="821"/>
    </location>
</feature>
<feature type="compositionally biased region" description="Polar residues" evidence="3">
    <location>
        <begin position="2064"/>
        <end position="2073"/>
    </location>
</feature>
<evidence type="ECO:0000256" key="4">
    <source>
        <dbReference type="SAM" id="Phobius"/>
    </source>
</evidence>
<evidence type="ECO:0000259" key="6">
    <source>
        <dbReference type="PROSITE" id="PS50081"/>
    </source>
</evidence>
<feature type="compositionally biased region" description="Low complexity" evidence="3">
    <location>
        <begin position="3208"/>
        <end position="3220"/>
    </location>
</feature>
<feature type="region of interest" description="Disordered" evidence="3">
    <location>
        <begin position="2025"/>
        <end position="2073"/>
    </location>
</feature>
<feature type="region of interest" description="Disordered" evidence="3">
    <location>
        <begin position="91"/>
        <end position="143"/>
    </location>
</feature>
<feature type="region of interest" description="Disordered" evidence="3">
    <location>
        <begin position="2486"/>
        <end position="2507"/>
    </location>
</feature>
<feature type="region of interest" description="Disordered" evidence="3">
    <location>
        <begin position="2581"/>
        <end position="2617"/>
    </location>
</feature>
<dbReference type="PANTHER" id="PTHR21119:SF5">
    <property type="entry name" value="C2 DOMAIN-CONTAINING PROTEIN"/>
    <property type="match status" value="1"/>
</dbReference>
<evidence type="ECO:0000313" key="7">
    <source>
        <dbReference type="EMBL" id="KAK8404487.1"/>
    </source>
</evidence>
<feature type="compositionally biased region" description="Acidic residues" evidence="3">
    <location>
        <begin position="2372"/>
        <end position="2383"/>
    </location>
</feature>
<keyword evidence="2" id="KW-0862">Zinc</keyword>
<reference evidence="7 8" key="1">
    <citation type="submission" date="2023-03" db="EMBL/GenBank/DDBJ databases">
        <title>High-quality genome of Scylla paramamosain provides insights in environmental adaptation.</title>
        <authorList>
            <person name="Zhang L."/>
        </authorList>
    </citation>
    <scope>NUCLEOTIDE SEQUENCE [LARGE SCALE GENOMIC DNA]</scope>
    <source>
        <strain evidence="7">LZ_2023a</strain>
        <tissue evidence="7">Muscle</tissue>
    </source>
</reference>
<feature type="transmembrane region" description="Helical" evidence="4">
    <location>
        <begin position="57"/>
        <end position="80"/>
    </location>
</feature>
<feature type="compositionally biased region" description="Acidic residues" evidence="3">
    <location>
        <begin position="2049"/>
        <end position="2058"/>
    </location>
</feature>
<feature type="compositionally biased region" description="Basic residues" evidence="3">
    <location>
        <begin position="3149"/>
        <end position="3160"/>
    </location>
</feature>
<dbReference type="InterPro" id="IPR000008">
    <property type="entry name" value="C2_dom"/>
</dbReference>
<feature type="compositionally biased region" description="Basic and acidic residues" evidence="3">
    <location>
        <begin position="1226"/>
        <end position="1237"/>
    </location>
</feature>
<dbReference type="GO" id="GO:0046872">
    <property type="term" value="F:metal ion binding"/>
    <property type="evidence" value="ECO:0007669"/>
    <property type="project" value="UniProtKB-KW"/>
</dbReference>
<evidence type="ECO:0000313" key="8">
    <source>
        <dbReference type="Proteomes" id="UP001487740"/>
    </source>
</evidence>
<dbReference type="PANTHER" id="PTHR21119">
    <property type="entry name" value="C2 DOMAIN-CONTAINING PROTEIN"/>
    <property type="match status" value="1"/>
</dbReference>
<accession>A0AAW0UWH9</accession>
<organism evidence="7 8">
    <name type="scientific">Scylla paramamosain</name>
    <name type="common">Mud crab</name>
    <dbReference type="NCBI Taxonomy" id="85552"/>
    <lineage>
        <taxon>Eukaryota</taxon>
        <taxon>Metazoa</taxon>
        <taxon>Ecdysozoa</taxon>
        <taxon>Arthropoda</taxon>
        <taxon>Crustacea</taxon>
        <taxon>Multicrustacea</taxon>
        <taxon>Malacostraca</taxon>
        <taxon>Eumalacostraca</taxon>
        <taxon>Eucarida</taxon>
        <taxon>Decapoda</taxon>
        <taxon>Pleocyemata</taxon>
        <taxon>Brachyura</taxon>
        <taxon>Eubrachyura</taxon>
        <taxon>Portunoidea</taxon>
        <taxon>Portunidae</taxon>
        <taxon>Portuninae</taxon>
        <taxon>Scylla</taxon>
    </lineage>
</organism>
<feature type="compositionally biased region" description="Acidic residues" evidence="3">
    <location>
        <begin position="1358"/>
        <end position="1369"/>
    </location>
</feature>
<evidence type="ECO:0008006" key="9">
    <source>
        <dbReference type="Google" id="ProtNLM"/>
    </source>
</evidence>
<feature type="compositionally biased region" description="Basic and acidic residues" evidence="3">
    <location>
        <begin position="1678"/>
        <end position="1690"/>
    </location>
</feature>
<keyword evidence="4" id="KW-1133">Transmembrane helix</keyword>
<sequence length="3353" mass="372495">MGSSGQEEAPGIFWAWVEAASGNMALALTTLVEQVQSWAKGVGVSGLLTLQPVMDTLGTLLVGWMIFVTLILILGTFFYFKFIHHLENEGTDTASQGRGEDKGGARTSGGATQGKAKAIRKEEQARKPTIVPERKADPVSAPVGTGADPDAVKWACNVFTWLYNSAEGGKVVNKVWLDTLNENTVKTAIETGILIEVVELMKQTPAPVLSNMVVDCSPTDNVTITCDCDATLYLRIITTRTQGDQTTESEYACAVTPLRGRLNIAAVTAELLAVAKFDGWPEVSLTLEGIRNNATGRDEQQMLDVINEVVSSALRNSVLEFNFQPNQTFPRFRRARQVPDPIIPVGYDSMVREKQTHPPSVPRKTPKAEFVPLHNEKIEPAGESFTALTFSNLTSSEEQLIARNLNKYPSLENADMAPEEIEEFCKTWQENYVPAKDVPPPTEKAVEEEPPPSPTAAINSDHQQESEAKTQNFVLMVSSRSKLIDEPRNALLLHDDRMNGEEEEEELADVIPQRPRDEPCLRKETGSPLLLGTPRQDSLGDAEDDEFEDAKLQFDRLEILDKPQISGTLGLGPLHKGPFVSEACCVGVQVGVAAQLPQLDLRIETAAVGGSVACDLPEYDQEASARSPLPPSLHNQPSSATTPESCVDDVSRGPEEPPSPSPIHSLSPEPFIPAASGVFHLVDDSNNERGVAEWEQQVVSADERGSIQSSQPSGVVACIELGKGSVLDRKDSGEAVSEGEDQSCSDSTVQDQDVDPALADKGEICPLDTIPSPDNSDGESLEEGNSPLDSHTDSSNILENSHGCESESEEREVGPLAEKEKESKLKICLNEFTENLFRHIDVEDSELSIPEERVEDLPWEVVDVYEPDSPPMSLPSPRREGSNDGSEELEGPDTPPAIDTEEPDLKEYCNDPKIESENCMISSVIDEVADAEDPESEEHCDDPERDTEENGDENYMISSGIDEVTDAEEPEPEEHCDDPEIETEDNESYTSPAIDKVTDAEESESKEHCSDPEIESEVHDNGSYLICSKENENFNENYFHEEATSFKQTPENLERVLEGDTEYREEKEDIQTEGELEELKEGSGYIYSEEKKEEDAHTEKEKPQEYKEDSGYICTEETHAYKEEKDSQTEEEEAQEYREDSGYICTEETETYREEEDSLSEEPQEHEEDSGYIYAGETYIHTEEDNHEDPKESQEYKEDSGYICNEDIHIHREEEESQTEEEEPKELEGDLNKKYTEHTYTSQDTLTEDSREGCIEETHLYREDEEVQTDEEELDELKKDSSERCLEETHLYREDKEETQTEEEELNEPEKDSNERCLEETHLSKEDEEGTQTKEEELDKPKKDSSERCLEETHSYREDEEDTQTEEEKELDKEDSSERYTEATTVNNLSLMPHSAESSPIFLDENGNGVGTDVDIDEDNNMVSAEKDTDEDDVMESTEMEVDDSLVTAEKETADDDMDSNKMEVSISKEVDEDDIMNSTEIEHEERFASAEKKVGEDYTVNNTEKELEKYIDVEKEVDEDDTMNNFEKEIEERFIIAEKEAEDDTVNSIDEELKERFVSAEKEADGNETEIKLDYSFISTARDTDEDDTETELEDRLVDGNKKTNKKETEVRSTEIEHGNKNVSTEAKLVGNLVNNAAEADFFDSGIGPEIEHDEDNLVSIGHDESNKFGIAMTEHEDKETVTETDKEINMASTKTEPEGNLVSSKKDEYINLGSAKREHEDNETNTGKDINMANAKIEPEENIMNSKDKDIHLARAELETEDNEITKICKDNDITKIEPVDIEVSTVTNGDMSVASTKTEPGDNIISTETHKAINLSSIKIEPDHLTSTADDEDINTASTEITPEDDIINTEIHKTINMPSVKVQAEDNLTSTDEDEDINTASTEITPEKYLDSTEVELDQGSNIGNAETAAESKDVVDAEMKLKGENMPCTVTEMKTGKDSNKIFTETELGEENVSSIKMEGNKDEEITNTEVVVNKLCTEMETDKNTNEVVTEIQLAKGDKGIIETDIDEDINVMHTETVVDEDTSGVSSETESDRGSHNISTEIEVDNDELSTEEANKDSSYLVSTQTEVPNKKTNTVSIEFDKDTDMINIEFDEASKEVGAKTEPDECTVMINREVETNDRGSEGNSRVTEVYKEADGNENNRDIVNRIGESQEIILVDRDVDNQETEIVDKNGDSQETEVKDRNMDKQETEVDKTVDNKKTEDKNLDDQETKVINQNTDSRETVVGGNLDTQERGVAHKNGFNQEVKLRERNRDGNKIQRRVSSATDLDKVAQLLIHNGDTKSSATMKPPQKNTNGIHLEAQLDGYGAQVNTETRFDGGSNKNGHAVEILHRNSNGINSKTELSRSVDSNDTNLSKAMKTKYEEDKNDDSETEIDEEIKNTTSKTVHGQASRKHITKHQYRTRHPIDTYSASEQEEEHDHFDMTLRRARRQKLQVTFLVSDSGEDTSVSISSLESLNTQLQEAEKNNYYISLRSPSFWDDSTTDANTDDEYTDPRLLPKDPFSPEEEDFGFSGYTSQHSAYDSMTDSEVEGITGRYTKGAPGGLQMKQEWRKSDIDLIAEAEVDNDDGQVITEAEVDNDDGQVTPTPTPFQDEGSQSYQDNIESPAERSEAECVLTQYKLVGASQNVEDQTSHQDTHQPSSQEKEDISTKDITENSSHEDALQDRVANLQEPGGDTKTKQQKQEYLDTSMTGDDSTGLKKPIELTEGEGQGGGGGETTLTTGPMNVATLTHTDSTGALTQPQVKPHTGQWVDGGGDGPDHHPPVPGSTLWTRHLPSYPVYGPYSVSTPSHSTTSQPMGIPGLNGKRLLVKIVKAMGVGCEKPVFEAYSVVEMDEPPQKFTTSVVKDTNSPFWDEQFLFDLSGGTLELLFELYDKSSGTFLGLGIVGIEELVATPSQRQIIPLQSRPYENDEVSGSLTVEFLFLDRADLPEHTLRASTTSKSVTPRGDLITTTTTTYIKAPEAQGAAGRGSPGSYRRRESYRKANNIRSDPPIADVVVNGGDGVAAAAIRDIEEKTVVTNNASRSTMIIHASKKEATKKVIQVQRAPSGEYEEVLLQPDQDGQGYMADDLYNLTMTATTTGTPTITTTGASTAMPSTTTTTTTVATSSVPPSTAASTTEPAEDEERGRSRGVRRKRDSFFGTLKKRFSRSKVRSKSMDPGMRDSSLERDPSVGRSISMERSSTLNRASGLLSVPSGAGGDAGSTRSSLSDASAISGSSTRTYVNEASTLIIETSENGVFKHYLIPLSLQQKSKWRKKGLKLHIFGEHTFIAKHMSSSTQCEVCQKTLGRRFGKQGYICRDCGYKCHKPCHVKTEITCPNSTVNNMDLEYVRDPKEERRAWLKKTKTT</sequence>
<feature type="compositionally biased region" description="Basic and acidic residues" evidence="3">
    <location>
        <begin position="1276"/>
        <end position="1299"/>
    </location>
</feature>
<feature type="region of interest" description="Disordered" evidence="3">
    <location>
        <begin position="3092"/>
        <end position="3220"/>
    </location>
</feature>
<feature type="compositionally biased region" description="Acidic residues" evidence="3">
    <location>
        <begin position="857"/>
        <end position="866"/>
    </location>
</feature>
<feature type="compositionally biased region" description="Basic and acidic residues" evidence="3">
    <location>
        <begin position="2681"/>
        <end position="2692"/>
    </location>
</feature>
<feature type="compositionally biased region" description="Basic and acidic residues" evidence="3">
    <location>
        <begin position="2637"/>
        <end position="2670"/>
    </location>
</feature>
<feature type="compositionally biased region" description="Acidic residues" evidence="3">
    <location>
        <begin position="963"/>
        <end position="987"/>
    </location>
</feature>
<dbReference type="SMART" id="SM00109">
    <property type="entry name" value="C1"/>
    <property type="match status" value="1"/>
</dbReference>
<feature type="domain" description="Phorbol-ester/DAG-type" evidence="6">
    <location>
        <begin position="3272"/>
        <end position="3323"/>
    </location>
</feature>
<feature type="compositionally biased region" description="Basic and acidic residues" evidence="3">
    <location>
        <begin position="1248"/>
        <end position="1262"/>
    </location>
</feature>
<protein>
    <recommendedName>
        <fullName evidence="9">SEA domain-containing protein</fullName>
    </recommendedName>
</protein>
<feature type="compositionally biased region" description="Basic and acidic residues" evidence="3">
    <location>
        <begin position="1057"/>
        <end position="1070"/>
    </location>
</feature>
<gene>
    <name evidence="7" type="ORF">O3P69_007611</name>
</gene>
<feature type="region of interest" description="Disordered" evidence="3">
    <location>
        <begin position="1583"/>
        <end position="1619"/>
    </location>
</feature>
<evidence type="ECO:0000256" key="2">
    <source>
        <dbReference type="ARBA" id="ARBA00022833"/>
    </source>
</evidence>
<feature type="compositionally biased region" description="Basic and acidic residues" evidence="3">
    <location>
        <begin position="1088"/>
        <end position="1128"/>
    </location>
</feature>
<feature type="compositionally biased region" description="Basic and acidic residues" evidence="3">
    <location>
        <begin position="3166"/>
        <end position="3177"/>
    </location>
</feature>
<feature type="compositionally biased region" description="Acidic residues" evidence="3">
    <location>
        <begin position="1263"/>
        <end position="1275"/>
    </location>
</feature>
<feature type="region of interest" description="Disordered" evidence="3">
    <location>
        <begin position="845"/>
        <end position="1022"/>
    </location>
</feature>
<feature type="region of interest" description="Disordered" evidence="3">
    <location>
        <begin position="763"/>
        <end position="821"/>
    </location>
</feature>
<feature type="compositionally biased region" description="Basic and acidic residues" evidence="3">
    <location>
        <begin position="1308"/>
        <end position="1357"/>
    </location>
</feature>
<evidence type="ECO:0000256" key="3">
    <source>
        <dbReference type="SAM" id="MobiDB-lite"/>
    </source>
</evidence>
<feature type="region of interest" description="Disordered" evidence="3">
    <location>
        <begin position="729"/>
        <end position="751"/>
    </location>
</feature>
<dbReference type="InterPro" id="IPR039934">
    <property type="entry name" value="C2CD2/C2CD2L"/>
</dbReference>
<evidence type="ECO:0000256" key="1">
    <source>
        <dbReference type="ARBA" id="ARBA00022723"/>
    </source>
</evidence>
<dbReference type="InterPro" id="IPR035892">
    <property type="entry name" value="C2_domain_sf"/>
</dbReference>
<feature type="region of interest" description="Disordered" evidence="3">
    <location>
        <begin position="2340"/>
        <end position="2384"/>
    </location>
</feature>
<keyword evidence="4" id="KW-0472">Membrane</keyword>
<feature type="region of interest" description="Disordered" evidence="3">
    <location>
        <begin position="619"/>
        <end position="670"/>
    </location>
</feature>
<feature type="compositionally biased region" description="Basic and acidic residues" evidence="3">
    <location>
        <begin position="1180"/>
        <end position="1214"/>
    </location>
</feature>
<feature type="compositionally biased region" description="Acidic residues" evidence="3">
    <location>
        <begin position="1147"/>
        <end position="1170"/>
    </location>
</feature>
<dbReference type="CDD" id="cd20831">
    <property type="entry name" value="C1_dGM13116p-like"/>
    <property type="match status" value="1"/>
</dbReference>
<proteinExistence type="predicted"/>
<dbReference type="PROSITE" id="PS00479">
    <property type="entry name" value="ZF_DAG_PE_1"/>
    <property type="match status" value="1"/>
</dbReference>
<dbReference type="SUPFAM" id="SSF57889">
    <property type="entry name" value="Cysteine-rich domain"/>
    <property type="match status" value="1"/>
</dbReference>
<dbReference type="InterPro" id="IPR046349">
    <property type="entry name" value="C1-like_sf"/>
</dbReference>
<feature type="compositionally biased region" description="Polar residues" evidence="3">
    <location>
        <begin position="2340"/>
        <end position="2362"/>
    </location>
</feature>
<feature type="compositionally biased region" description="Basic and acidic residues" evidence="3">
    <location>
        <begin position="903"/>
        <end position="916"/>
    </location>
</feature>
<feature type="compositionally biased region" description="Acidic residues" evidence="3">
    <location>
        <begin position="1428"/>
        <end position="1444"/>
    </location>
</feature>
<keyword evidence="1" id="KW-0479">Metal-binding</keyword>
<comment type="caution">
    <text evidence="7">The sequence shown here is derived from an EMBL/GenBank/DDBJ whole genome shotgun (WGS) entry which is preliminary data.</text>
</comment>
<feature type="compositionally biased region" description="Polar residues" evidence="3">
    <location>
        <begin position="633"/>
        <end position="644"/>
    </location>
</feature>
<feature type="compositionally biased region" description="Acidic residues" evidence="3">
    <location>
        <begin position="1215"/>
        <end position="1225"/>
    </location>
</feature>
<dbReference type="Pfam" id="PF00130">
    <property type="entry name" value="C1_1"/>
    <property type="match status" value="1"/>
</dbReference>
<feature type="compositionally biased region" description="Basic and acidic residues" evidence="3">
    <location>
        <begin position="1595"/>
        <end position="1619"/>
    </location>
</feature>
<dbReference type="Pfam" id="PF00168">
    <property type="entry name" value="C2"/>
    <property type="match status" value="1"/>
</dbReference>
<feature type="region of interest" description="Disordered" evidence="3">
    <location>
        <begin position="1678"/>
        <end position="1704"/>
    </location>
</feature>